<evidence type="ECO:0000313" key="3">
    <source>
        <dbReference type="Proteomes" id="UP000293589"/>
    </source>
</evidence>
<evidence type="ECO:0000259" key="1">
    <source>
        <dbReference type="Pfam" id="PF00535"/>
    </source>
</evidence>
<reference evidence="2 3" key="1">
    <citation type="submission" date="2019-01" db="EMBL/GenBank/DDBJ databases">
        <title>Complete genome sequence of Bifidobacterium gallinarum CACC 514.</title>
        <authorList>
            <person name="Jung M."/>
        </authorList>
    </citation>
    <scope>NUCLEOTIDE SEQUENCE [LARGE SCALE GENOMIC DNA]</scope>
    <source>
        <strain evidence="2 3">CACC 514</strain>
    </source>
</reference>
<dbReference type="Gene3D" id="3.90.550.10">
    <property type="entry name" value="Spore Coat Polysaccharide Biosynthesis Protein SpsA, Chain A"/>
    <property type="match status" value="1"/>
</dbReference>
<dbReference type="CDD" id="cd00761">
    <property type="entry name" value="Glyco_tranf_GTA_type"/>
    <property type="match status" value="1"/>
</dbReference>
<feature type="domain" description="Glycosyltransferase 2-like" evidence="1">
    <location>
        <begin position="5"/>
        <end position="119"/>
    </location>
</feature>
<dbReference type="Pfam" id="PF00535">
    <property type="entry name" value="Glycos_transf_2"/>
    <property type="match status" value="1"/>
</dbReference>
<evidence type="ECO:0000313" key="2">
    <source>
        <dbReference type="EMBL" id="QAY33676.1"/>
    </source>
</evidence>
<proteinExistence type="predicted"/>
<organism evidence="2 3">
    <name type="scientific">Bifidobacterium pullorum subsp. gallinarum</name>
    <dbReference type="NCBI Taxonomy" id="78344"/>
    <lineage>
        <taxon>Bacteria</taxon>
        <taxon>Bacillati</taxon>
        <taxon>Actinomycetota</taxon>
        <taxon>Actinomycetes</taxon>
        <taxon>Bifidobacteriales</taxon>
        <taxon>Bifidobacteriaceae</taxon>
        <taxon>Bifidobacterium</taxon>
    </lineage>
</organism>
<dbReference type="SUPFAM" id="SSF53448">
    <property type="entry name" value="Nucleotide-diphospho-sugar transferases"/>
    <property type="match status" value="1"/>
</dbReference>
<dbReference type="InterPro" id="IPR050834">
    <property type="entry name" value="Glycosyltransf_2"/>
</dbReference>
<keyword evidence="2" id="KW-0808">Transferase</keyword>
<dbReference type="STRING" id="78344.BIGA_1146"/>
<dbReference type="KEGG" id="bgx:ESN35_09925"/>
<dbReference type="PANTHER" id="PTHR43685">
    <property type="entry name" value="GLYCOSYLTRANSFERASE"/>
    <property type="match status" value="1"/>
</dbReference>
<dbReference type="AlphaFoldDB" id="A0A4P6DV95"/>
<accession>A0A4P6DV95</accession>
<name>A0A4P6DV95_9BIFI</name>
<dbReference type="RefSeq" id="WP_129238156.1">
    <property type="nucleotide sequence ID" value="NZ_CP035464.1"/>
</dbReference>
<protein>
    <submittedName>
        <fullName evidence="2">Glycosyltransferase family 2 protein</fullName>
    </submittedName>
</protein>
<dbReference type="GO" id="GO:0016740">
    <property type="term" value="F:transferase activity"/>
    <property type="evidence" value="ECO:0007669"/>
    <property type="project" value="UniProtKB-KW"/>
</dbReference>
<dbReference type="InterPro" id="IPR001173">
    <property type="entry name" value="Glyco_trans_2-like"/>
</dbReference>
<dbReference type="InterPro" id="IPR029044">
    <property type="entry name" value="Nucleotide-diphossugar_trans"/>
</dbReference>
<dbReference type="Proteomes" id="UP000293589">
    <property type="component" value="Chromosome"/>
</dbReference>
<sequence length="338" mass="36255">MGNVSVVITSYNQNEMIREAVDSVRRQKLRPDAIIVVDDGSTDPASVQVLDELEQAEDITVIRQGNAGPSAARNVGIRAARTDCVTVLDGDDRLLPTFLETTVGLLDGDASVVAASGWLRTFGVLDAVVKPTGGTIADFLSRNACPATFTFRRTVWEACGGYDESMRSGFEDWDFCLSLLAAAATAADTTATGQEPRIAIAPEPLIEYRTAPATPNITSMTTRLETMRYLIDKHHAAYAAHLTDALLGIEATSISRLNLWERTVREHPALLESQPDSRAFMASPTYGDGGMAAAVGLRSMAYGQAAYDGAARGNGRRIVPSCDARDLRSATSSCYGNR</sequence>
<dbReference type="EMBL" id="CP035464">
    <property type="protein sequence ID" value="QAY33676.1"/>
    <property type="molecule type" value="Genomic_DNA"/>
</dbReference>
<gene>
    <name evidence="2" type="ORF">ESN35_09925</name>
</gene>
<dbReference type="PANTHER" id="PTHR43685:SF2">
    <property type="entry name" value="GLYCOSYLTRANSFERASE 2-LIKE DOMAIN-CONTAINING PROTEIN"/>
    <property type="match status" value="1"/>
</dbReference>